<evidence type="ECO:0000256" key="1">
    <source>
        <dbReference type="ARBA" id="ARBA00022737"/>
    </source>
</evidence>
<dbReference type="InterPro" id="IPR036770">
    <property type="entry name" value="Ankyrin_rpt-contain_sf"/>
</dbReference>
<protein>
    <recommendedName>
        <fullName evidence="5">Ankyrin</fullName>
    </recommendedName>
</protein>
<evidence type="ECO:0008006" key="5">
    <source>
        <dbReference type="Google" id="ProtNLM"/>
    </source>
</evidence>
<dbReference type="Gene3D" id="1.25.40.20">
    <property type="entry name" value="Ankyrin repeat-containing domain"/>
    <property type="match status" value="3"/>
</dbReference>
<name>A0AAD9Z972_9LECA</name>
<keyword evidence="1" id="KW-0677">Repeat</keyword>
<sequence>MDPITGIGLLASLSSPIKASDSVLGMIKSFKDGEIELLSFFNDVSVFEEAPKGFDQVLRSRQTRHNIHGDVINRALEEGLTTIRDMEKRLLQILKSEVSAIRRMKWTAAYNGQVPIAKYLLELGADTEAADVDERKPADLAILKSLGADAGHNRLIEAVDDANNAPAGTDWAKWKLKYRRRSPLFGQIIELFRASAYEHSKTHKVIHNLLDQKDQECCWIPLHMAAFRSAGCVRLLLEAGADRNARQEDQREIIAILCAGDTGSHIKAQDVDGRPPIFDFLDDSECLETLITHGGRLDLLDTAGKSLYHHACIQNESAGLNPLLRLSPESHLVTVKDHDGNTALIESLHHGSVESAMVLLKLDDVGDIVDQGGWSTVHYAARLGNVDVLEAVLWHPNFVKGMRTIDGETAQTVAMEAGNWCGKVKELLRNYNSMT</sequence>
<accession>A0AAD9Z972</accession>
<keyword evidence="2" id="KW-0040">ANK repeat</keyword>
<organism evidence="3 4">
    <name type="scientific">Lepraria neglecta</name>
    <dbReference type="NCBI Taxonomy" id="209136"/>
    <lineage>
        <taxon>Eukaryota</taxon>
        <taxon>Fungi</taxon>
        <taxon>Dikarya</taxon>
        <taxon>Ascomycota</taxon>
        <taxon>Pezizomycotina</taxon>
        <taxon>Lecanoromycetes</taxon>
        <taxon>OSLEUM clade</taxon>
        <taxon>Lecanoromycetidae</taxon>
        <taxon>Lecanorales</taxon>
        <taxon>Lecanorineae</taxon>
        <taxon>Stereocaulaceae</taxon>
        <taxon>Lepraria</taxon>
    </lineage>
</organism>
<dbReference type="EMBL" id="JASNWA010000007">
    <property type="protein sequence ID" value="KAK3173779.1"/>
    <property type="molecule type" value="Genomic_DNA"/>
</dbReference>
<dbReference type="SUPFAM" id="SSF48403">
    <property type="entry name" value="Ankyrin repeat"/>
    <property type="match status" value="1"/>
</dbReference>
<dbReference type="InterPro" id="IPR002110">
    <property type="entry name" value="Ankyrin_rpt"/>
</dbReference>
<evidence type="ECO:0000256" key="2">
    <source>
        <dbReference type="ARBA" id="ARBA00023043"/>
    </source>
</evidence>
<dbReference type="PANTHER" id="PTHR24198">
    <property type="entry name" value="ANKYRIN REPEAT AND PROTEIN KINASE DOMAIN-CONTAINING PROTEIN"/>
    <property type="match status" value="1"/>
</dbReference>
<evidence type="ECO:0000313" key="4">
    <source>
        <dbReference type="Proteomes" id="UP001276659"/>
    </source>
</evidence>
<gene>
    <name evidence="3" type="ORF">OEA41_007111</name>
</gene>
<evidence type="ECO:0000313" key="3">
    <source>
        <dbReference type="EMBL" id="KAK3173779.1"/>
    </source>
</evidence>
<keyword evidence="4" id="KW-1185">Reference proteome</keyword>
<reference evidence="3" key="1">
    <citation type="submission" date="2022-11" db="EMBL/GenBank/DDBJ databases">
        <title>Chromosomal genome sequence assembly and mating type (MAT) locus characterization of the leprose asexual lichenized fungus Lepraria neglecta (Nyl.) Erichsen.</title>
        <authorList>
            <person name="Allen J.L."/>
            <person name="Pfeffer B."/>
        </authorList>
    </citation>
    <scope>NUCLEOTIDE SEQUENCE</scope>
    <source>
        <strain evidence="3">Allen 5258</strain>
    </source>
</reference>
<dbReference type="SMART" id="SM00248">
    <property type="entry name" value="ANK"/>
    <property type="match status" value="5"/>
</dbReference>
<dbReference type="Pfam" id="PF00023">
    <property type="entry name" value="Ank"/>
    <property type="match status" value="1"/>
</dbReference>
<dbReference type="PANTHER" id="PTHR24198:SF165">
    <property type="entry name" value="ANKYRIN REPEAT-CONTAINING PROTEIN-RELATED"/>
    <property type="match status" value="1"/>
</dbReference>
<proteinExistence type="predicted"/>
<dbReference type="AlphaFoldDB" id="A0AAD9Z972"/>
<comment type="caution">
    <text evidence="3">The sequence shown here is derived from an EMBL/GenBank/DDBJ whole genome shotgun (WGS) entry which is preliminary data.</text>
</comment>
<dbReference type="Proteomes" id="UP001276659">
    <property type="component" value="Unassembled WGS sequence"/>
</dbReference>